<evidence type="ECO:0000313" key="3">
    <source>
        <dbReference type="Proteomes" id="UP000807309"/>
    </source>
</evidence>
<dbReference type="SUPFAM" id="SSF52540">
    <property type="entry name" value="P-loop containing nucleoside triphosphate hydrolases"/>
    <property type="match status" value="1"/>
</dbReference>
<keyword evidence="3" id="KW-1185">Reference proteome</keyword>
<reference evidence="2 3" key="1">
    <citation type="submission" date="2020-10" db="EMBL/GenBank/DDBJ databases">
        <title>Identification of Nocardia species via Next-generation sequencing and recognition of intraspecies genetic diversity.</title>
        <authorList>
            <person name="Li P."/>
            <person name="Li P."/>
            <person name="Lu B."/>
        </authorList>
    </citation>
    <scope>NUCLEOTIDE SEQUENCE [LARGE SCALE GENOMIC DNA]</scope>
    <source>
        <strain evidence="2 3">N-11</strain>
    </source>
</reference>
<dbReference type="CDD" id="cd02042">
    <property type="entry name" value="ParAB_family"/>
    <property type="match status" value="1"/>
</dbReference>
<dbReference type="InterPro" id="IPR025669">
    <property type="entry name" value="AAA_dom"/>
</dbReference>
<organism evidence="2 3">
    <name type="scientific">Nocardia abscessus</name>
    <dbReference type="NCBI Taxonomy" id="120957"/>
    <lineage>
        <taxon>Bacteria</taxon>
        <taxon>Bacillati</taxon>
        <taxon>Actinomycetota</taxon>
        <taxon>Actinomycetes</taxon>
        <taxon>Mycobacteriales</taxon>
        <taxon>Nocardiaceae</taxon>
        <taxon>Nocardia</taxon>
    </lineage>
</organism>
<comment type="caution">
    <text evidence="2">The sequence shown here is derived from an EMBL/GenBank/DDBJ whole genome shotgun (WGS) entry which is preliminary data.</text>
</comment>
<dbReference type="InterPro" id="IPR027417">
    <property type="entry name" value="P-loop_NTPase"/>
</dbReference>
<dbReference type="Pfam" id="PF13614">
    <property type="entry name" value="AAA_31"/>
    <property type="match status" value="1"/>
</dbReference>
<dbReference type="InterPro" id="IPR050678">
    <property type="entry name" value="DNA_Partitioning_ATPase"/>
</dbReference>
<dbReference type="PANTHER" id="PTHR13696">
    <property type="entry name" value="P-LOOP CONTAINING NUCLEOSIDE TRIPHOSPHATE HYDROLASE"/>
    <property type="match status" value="1"/>
</dbReference>
<dbReference type="EMBL" id="JADLRE010000035">
    <property type="protein sequence ID" value="MBF6229342.1"/>
    <property type="molecule type" value="Genomic_DNA"/>
</dbReference>
<dbReference type="RefSeq" id="WP_195036191.1">
    <property type="nucleotide sequence ID" value="NZ_JADLRE010000035.1"/>
</dbReference>
<evidence type="ECO:0000313" key="2">
    <source>
        <dbReference type="EMBL" id="MBF6229342.1"/>
    </source>
</evidence>
<sequence>MSGQSTESQPRLLVLANQKGGVGKTATTLGLASAIAAQEGGNVLVVDLDPQGNATNGVGVEVADGQPTVASLFDTKARPGALVDVVVASAWDRVDVAPATEELAALDEAGNADLVWRLDAAFDGVDLSAYRAILFDTPPSLGKLLFSALLAADEVVVVTEPTVDSVKGVGKVEETIARVQRRPNRRLRFESIVVSRHRGIAEHGFRENELRGGYGTYGEGGKVCRTVIPDLAARQDAHSARLPIHGYRGGKSLSLQVAYTDLAAELGLLQRSGAVV</sequence>
<name>A0ABS0CG74_9NOCA</name>
<dbReference type="Gene3D" id="3.40.50.300">
    <property type="entry name" value="P-loop containing nucleotide triphosphate hydrolases"/>
    <property type="match status" value="1"/>
</dbReference>
<evidence type="ECO:0000259" key="1">
    <source>
        <dbReference type="Pfam" id="PF13614"/>
    </source>
</evidence>
<dbReference type="Proteomes" id="UP000807309">
    <property type="component" value="Unassembled WGS sequence"/>
</dbReference>
<protein>
    <submittedName>
        <fullName evidence="2">ParA family protein</fullName>
    </submittedName>
</protein>
<dbReference type="PANTHER" id="PTHR13696:SF52">
    <property type="entry name" value="PARA FAMILY PROTEIN CT_582"/>
    <property type="match status" value="1"/>
</dbReference>
<feature type="domain" description="AAA" evidence="1">
    <location>
        <begin position="12"/>
        <end position="188"/>
    </location>
</feature>
<proteinExistence type="predicted"/>
<accession>A0ABS0CG74</accession>
<gene>
    <name evidence="2" type="ORF">IU470_30160</name>
</gene>